<keyword evidence="2" id="KW-0285">Flavoprotein</keyword>
<keyword evidence="3" id="KW-0288">FMN</keyword>
<proteinExistence type="predicted"/>
<evidence type="ECO:0000256" key="3">
    <source>
        <dbReference type="ARBA" id="ARBA00022643"/>
    </source>
</evidence>
<dbReference type="CDD" id="cd02932">
    <property type="entry name" value="OYE_YqiM_FMN"/>
    <property type="match status" value="1"/>
</dbReference>
<dbReference type="GO" id="GO:0050661">
    <property type="term" value="F:NADP binding"/>
    <property type="evidence" value="ECO:0007669"/>
    <property type="project" value="InterPro"/>
</dbReference>
<dbReference type="SUPFAM" id="SSF51395">
    <property type="entry name" value="FMN-linked oxidoreductases"/>
    <property type="match status" value="1"/>
</dbReference>
<evidence type="ECO:0000259" key="7">
    <source>
        <dbReference type="Pfam" id="PF00724"/>
    </source>
</evidence>
<evidence type="ECO:0000256" key="5">
    <source>
        <dbReference type="ARBA" id="ARBA00023002"/>
    </source>
</evidence>
<name>A0A371CKR2_9APHY</name>
<keyword evidence="9" id="KW-1185">Reference proteome</keyword>
<dbReference type="GO" id="GO:0003959">
    <property type="term" value="F:NADPH dehydrogenase activity"/>
    <property type="evidence" value="ECO:0007669"/>
    <property type="project" value="InterPro"/>
</dbReference>
<dbReference type="EMBL" id="KZ857533">
    <property type="protein sequence ID" value="RDX40871.1"/>
    <property type="molecule type" value="Genomic_DNA"/>
</dbReference>
<dbReference type="PANTHER" id="PTHR43303:SF4">
    <property type="entry name" value="NADPH DEHYDROGENASE C23G7.10C-RELATED"/>
    <property type="match status" value="1"/>
</dbReference>
<comment type="cofactor">
    <cofactor evidence="1">
        <name>FMN</name>
        <dbReference type="ChEBI" id="CHEBI:58210"/>
    </cofactor>
</comment>
<dbReference type="STRING" id="139420.A0A371CKR2"/>
<dbReference type="InterPro" id="IPR013785">
    <property type="entry name" value="Aldolase_TIM"/>
</dbReference>
<organism evidence="8 9">
    <name type="scientific">Lentinus brumalis</name>
    <dbReference type="NCBI Taxonomy" id="2498619"/>
    <lineage>
        <taxon>Eukaryota</taxon>
        <taxon>Fungi</taxon>
        <taxon>Dikarya</taxon>
        <taxon>Basidiomycota</taxon>
        <taxon>Agaricomycotina</taxon>
        <taxon>Agaricomycetes</taxon>
        <taxon>Polyporales</taxon>
        <taxon>Polyporaceae</taxon>
        <taxon>Lentinus</taxon>
    </lineage>
</organism>
<evidence type="ECO:0000256" key="6">
    <source>
        <dbReference type="SAM" id="MobiDB-lite"/>
    </source>
</evidence>
<accession>A0A371CKR2</accession>
<dbReference type="Proteomes" id="UP000256964">
    <property type="component" value="Unassembled WGS sequence"/>
</dbReference>
<keyword evidence="5" id="KW-0560">Oxidoreductase</keyword>
<sequence length="415" mass="45144">MSPQHNAPAANVPYFTPAQYPPAGTPFDPQPDGKPIPSLFQPIRIRGVEFQNRIWLSPLAQYSAENGVISPWQDAHIGGIVTRGPGLTFVEASAVSPEGRSSPDDAGIWTEEQARAWARIVQFAHSQGQKIGMQLAHGGRKASTVPLFVAAPPIADETIGGWPDDVWGPSDVPWSADYPKVKALTKEGIQRLVKAFVVAAKHAVRAGFDVLEIHGAHGYLISSFLTPTSNKRTDEYGGSFENRIRFPLEVVDAIRGVIPPTMPLFFRVSATEWLEDVYPNEPSWQSEDTVRFAAILAEHGVDLVDVSTGGSSPNARISNSGQGYQVPFAAAVKQAHGDKILVSAVGSIRDGKFAQSVLDEGKADVVFVGRMFQKNPGMVWSFADDLGVELHHSRQIGWGFQGRPKLPQEQKQKQT</sequence>
<gene>
    <name evidence="8" type="ORF">OH76DRAFT_1412605</name>
</gene>
<dbReference type="Pfam" id="PF00724">
    <property type="entry name" value="Oxidored_FMN"/>
    <property type="match status" value="1"/>
</dbReference>
<dbReference type="GO" id="GO:0010181">
    <property type="term" value="F:FMN binding"/>
    <property type="evidence" value="ECO:0007669"/>
    <property type="project" value="InterPro"/>
</dbReference>
<evidence type="ECO:0000256" key="1">
    <source>
        <dbReference type="ARBA" id="ARBA00001917"/>
    </source>
</evidence>
<dbReference type="OrthoDB" id="72788at2759"/>
<feature type="region of interest" description="Disordered" evidence="6">
    <location>
        <begin position="1"/>
        <end position="36"/>
    </location>
</feature>
<evidence type="ECO:0000313" key="8">
    <source>
        <dbReference type="EMBL" id="RDX40871.1"/>
    </source>
</evidence>
<evidence type="ECO:0000256" key="2">
    <source>
        <dbReference type="ARBA" id="ARBA00022630"/>
    </source>
</evidence>
<keyword evidence="4" id="KW-0521">NADP</keyword>
<reference evidence="8 9" key="1">
    <citation type="journal article" date="2018" name="Biotechnol. Biofuels">
        <title>Integrative visual omics of the white-rot fungus Polyporus brumalis exposes the biotechnological potential of its oxidative enzymes for delignifying raw plant biomass.</title>
        <authorList>
            <person name="Miyauchi S."/>
            <person name="Rancon A."/>
            <person name="Drula E."/>
            <person name="Hage H."/>
            <person name="Chaduli D."/>
            <person name="Favel A."/>
            <person name="Grisel S."/>
            <person name="Henrissat B."/>
            <person name="Herpoel-Gimbert I."/>
            <person name="Ruiz-Duenas F.J."/>
            <person name="Chevret D."/>
            <person name="Hainaut M."/>
            <person name="Lin J."/>
            <person name="Wang M."/>
            <person name="Pangilinan J."/>
            <person name="Lipzen A."/>
            <person name="Lesage-Meessen L."/>
            <person name="Navarro D."/>
            <person name="Riley R."/>
            <person name="Grigoriev I.V."/>
            <person name="Zhou S."/>
            <person name="Raouche S."/>
            <person name="Rosso M.N."/>
        </authorList>
    </citation>
    <scope>NUCLEOTIDE SEQUENCE [LARGE SCALE GENOMIC DNA]</scope>
    <source>
        <strain evidence="8 9">BRFM 1820</strain>
    </source>
</reference>
<dbReference type="InterPro" id="IPR044152">
    <property type="entry name" value="YqjM-like"/>
</dbReference>
<dbReference type="Gene3D" id="3.20.20.70">
    <property type="entry name" value="Aldolase class I"/>
    <property type="match status" value="1"/>
</dbReference>
<protein>
    <submittedName>
        <fullName evidence="8">FMN-linked oxidoreductase</fullName>
    </submittedName>
</protein>
<feature type="domain" description="NADH:flavin oxidoreductase/NADH oxidase N-terminal" evidence="7">
    <location>
        <begin position="38"/>
        <end position="379"/>
    </location>
</feature>
<dbReference type="InterPro" id="IPR001155">
    <property type="entry name" value="OxRdtase_FMN_N"/>
</dbReference>
<evidence type="ECO:0000313" key="9">
    <source>
        <dbReference type="Proteomes" id="UP000256964"/>
    </source>
</evidence>
<evidence type="ECO:0000256" key="4">
    <source>
        <dbReference type="ARBA" id="ARBA00022857"/>
    </source>
</evidence>
<feature type="compositionally biased region" description="Pro residues" evidence="6">
    <location>
        <begin position="19"/>
        <end position="34"/>
    </location>
</feature>
<dbReference type="PANTHER" id="PTHR43303">
    <property type="entry name" value="NADPH DEHYDROGENASE C23G7.10C-RELATED"/>
    <property type="match status" value="1"/>
</dbReference>
<dbReference type="AlphaFoldDB" id="A0A371CKR2"/>